<dbReference type="CDD" id="cd00714">
    <property type="entry name" value="GFAT"/>
    <property type="match status" value="1"/>
</dbReference>
<keyword evidence="6" id="KW-0677">Repeat</keyword>
<dbReference type="InterPro" id="IPR001347">
    <property type="entry name" value="SIS_dom"/>
</dbReference>
<proteinExistence type="inferred from homology"/>
<keyword evidence="7" id="KW-0315">Glutamine amidotransferase</keyword>
<dbReference type="HAMAP" id="MF_00164">
    <property type="entry name" value="GlmS"/>
    <property type="match status" value="1"/>
</dbReference>
<evidence type="ECO:0000259" key="9">
    <source>
        <dbReference type="PROSITE" id="PS51278"/>
    </source>
</evidence>
<dbReference type="EC" id="2.6.1.16" evidence="2 8"/>
<protein>
    <recommendedName>
        <fullName evidence="3 8">Glutamine--fructose-6-phosphate aminotransferase [isomerizing]</fullName>
        <ecNumber evidence="2 8">2.6.1.16</ecNumber>
    </recommendedName>
    <alternativeName>
        <fullName evidence="8">D-fructose-6-phosphate amidotransferase</fullName>
    </alternativeName>
    <alternativeName>
        <fullName evidence="8">GFAT</fullName>
    </alternativeName>
    <alternativeName>
        <fullName evidence="8">Glucosamine-6-phosphate synthase</fullName>
    </alternativeName>
    <alternativeName>
        <fullName evidence="8">Hexosephosphate aminotransferase</fullName>
    </alternativeName>
    <alternativeName>
        <fullName evidence="8">L-glutamine--D-fructose-6-phosphate amidotransferase</fullName>
    </alternativeName>
</protein>
<evidence type="ECO:0000256" key="4">
    <source>
        <dbReference type="ARBA" id="ARBA00022576"/>
    </source>
</evidence>
<dbReference type="InterPro" id="IPR035466">
    <property type="entry name" value="GlmS/AgaS_SIS"/>
</dbReference>
<dbReference type="NCBIfam" id="NF001484">
    <property type="entry name" value="PRK00331.1"/>
    <property type="match status" value="1"/>
</dbReference>
<evidence type="ECO:0000256" key="3">
    <source>
        <dbReference type="ARBA" id="ARBA00016090"/>
    </source>
</evidence>
<dbReference type="EMBL" id="LSDB01000078">
    <property type="protein sequence ID" value="KXB55007.1"/>
    <property type="molecule type" value="Genomic_DNA"/>
</dbReference>
<dbReference type="SUPFAM" id="SSF56235">
    <property type="entry name" value="N-terminal nucleophile aminohydrolases (Ntn hydrolases)"/>
    <property type="match status" value="1"/>
</dbReference>
<dbReference type="NCBIfam" id="TIGR01135">
    <property type="entry name" value="glmS"/>
    <property type="match status" value="1"/>
</dbReference>
<keyword evidence="5 8" id="KW-0808">Transferase</keyword>
<dbReference type="InterPro" id="IPR029055">
    <property type="entry name" value="Ntn_hydrolases_N"/>
</dbReference>
<dbReference type="CDD" id="cd05008">
    <property type="entry name" value="SIS_GlmS_GlmD_1"/>
    <property type="match status" value="1"/>
</dbReference>
<comment type="function">
    <text evidence="8">Catalyzes the first step in hexosamine metabolism, converting fructose-6P into glucosamine-6P using glutamine as a nitrogen source.</text>
</comment>
<dbReference type="PANTHER" id="PTHR10937:SF0">
    <property type="entry name" value="GLUTAMINE--FRUCTOSE-6-PHOSPHATE TRANSAMINASE (ISOMERIZING)"/>
    <property type="match status" value="1"/>
</dbReference>
<evidence type="ECO:0000256" key="7">
    <source>
        <dbReference type="ARBA" id="ARBA00022962"/>
    </source>
</evidence>
<comment type="catalytic activity">
    <reaction evidence="1 8">
        <text>D-fructose 6-phosphate + L-glutamine = D-glucosamine 6-phosphate + L-glutamate</text>
        <dbReference type="Rhea" id="RHEA:13237"/>
        <dbReference type="ChEBI" id="CHEBI:29985"/>
        <dbReference type="ChEBI" id="CHEBI:58359"/>
        <dbReference type="ChEBI" id="CHEBI:58725"/>
        <dbReference type="ChEBI" id="CHEBI:61527"/>
        <dbReference type="EC" id="2.6.1.16"/>
    </reaction>
</comment>
<comment type="caution">
    <text evidence="11">The sequence shown here is derived from an EMBL/GenBank/DDBJ whole genome shotgun (WGS) entry which is preliminary data.</text>
</comment>
<dbReference type="InterPro" id="IPR047084">
    <property type="entry name" value="GFAT_N"/>
</dbReference>
<gene>
    <name evidence="8" type="primary">glmS</name>
    <name evidence="11" type="ORF">HMPREF1871_01257</name>
</gene>
<evidence type="ECO:0000256" key="5">
    <source>
        <dbReference type="ARBA" id="ARBA00022679"/>
    </source>
</evidence>
<sequence>MCGIVGCVGNLNALDFLIDGLKSLEYRGYDSCGVAFYKKDKVEVIKTVGRVKNLENILPAGESCNIGIGHTRWATHGEVSEVNSHPHQSFSKRFTIVHNGVIENFLELKERFFKDKKLTSQTDTEIIVQLIELFSKEGLETKEAFLKTLSKLKGSYALCLLDSLDKDTIYVAKNKSPLLIGLGEGVNYIASDALAMIKYTNKFLEINDLEVVTVKKDSVIIEDMEKNEIIRETFTPNMKYDEIDKGVYDHYMIKEINEQAFTIRNIISEYFDGKNISLDKEILSEVKEADRIYIIGCGTSYNAGLVGKEYFEKWAKIPTEVHLASEFAYNLPLLSKKPMFIFLSQSGETADLRAVLTKLKANDNNYKFLVLTNVESSTLSRECDYTLLLHAGVEIAVASTKAYTSQIAILSILAYEVARIKGYKLKIDIEKELSVVSNAIGAILDDTKTIKKLAKNLFTKRNAFYIGRGADYYSACEAALKLKEVSYIQTEGFAGGELKHGTIALIEEGTPVVAIITNTTLDLNTRSNIMEVKSRGANTLVITLEKLARQGDYKIPNVHEALAPIVSIVVTQLFAYYAALDREKDVDKPRNLAKSVTVE</sequence>
<keyword evidence="8" id="KW-0963">Cytoplasm</keyword>
<dbReference type="InterPro" id="IPR017932">
    <property type="entry name" value="GATase_2_dom"/>
</dbReference>
<evidence type="ECO:0000256" key="8">
    <source>
        <dbReference type="HAMAP-Rule" id="MF_00164"/>
    </source>
</evidence>
<evidence type="ECO:0000256" key="6">
    <source>
        <dbReference type="ARBA" id="ARBA00022737"/>
    </source>
</evidence>
<evidence type="ECO:0000259" key="10">
    <source>
        <dbReference type="PROSITE" id="PS51464"/>
    </source>
</evidence>
<comment type="subunit">
    <text evidence="8">Homodimer.</text>
</comment>
<dbReference type="PROSITE" id="PS51464">
    <property type="entry name" value="SIS"/>
    <property type="match status" value="2"/>
</dbReference>
<dbReference type="InterPro" id="IPR046348">
    <property type="entry name" value="SIS_dom_sf"/>
</dbReference>
<name>A0ABR5TK98_9BACL</name>
<dbReference type="SUPFAM" id="SSF53697">
    <property type="entry name" value="SIS domain"/>
    <property type="match status" value="1"/>
</dbReference>
<evidence type="ECO:0000256" key="2">
    <source>
        <dbReference type="ARBA" id="ARBA00012916"/>
    </source>
</evidence>
<comment type="subcellular location">
    <subcellularLocation>
        <location evidence="8">Cytoplasm</location>
    </subcellularLocation>
</comment>
<evidence type="ECO:0000313" key="11">
    <source>
        <dbReference type="EMBL" id="KXB55007.1"/>
    </source>
</evidence>
<keyword evidence="4 8" id="KW-0032">Aminotransferase</keyword>
<reference evidence="11 12" key="1">
    <citation type="submission" date="2016-01" db="EMBL/GenBank/DDBJ databases">
        <authorList>
            <person name="Mitreva M."/>
            <person name="Pepin K.H."/>
            <person name="Mihindukulasuriya K.A."/>
            <person name="Fulton R."/>
            <person name="Fronick C."/>
            <person name="O'Laughlin M."/>
            <person name="Miner T."/>
            <person name="Herter B."/>
            <person name="Rosa B.A."/>
            <person name="Cordes M."/>
            <person name="Tomlinson C."/>
            <person name="Wollam A."/>
            <person name="Palsikar V.B."/>
            <person name="Mardis E.R."/>
            <person name="Wilson R.K."/>
        </authorList>
    </citation>
    <scope>NUCLEOTIDE SEQUENCE [LARGE SCALE GENOMIC DNA]</scope>
    <source>
        <strain evidence="11 12">KA00071</strain>
    </source>
</reference>
<dbReference type="PANTHER" id="PTHR10937">
    <property type="entry name" value="GLUCOSAMINE--FRUCTOSE-6-PHOSPHATE AMINOTRANSFERASE, ISOMERIZING"/>
    <property type="match status" value="1"/>
</dbReference>
<dbReference type="CDD" id="cd05009">
    <property type="entry name" value="SIS_GlmS_GlmD_2"/>
    <property type="match status" value="1"/>
</dbReference>
<feature type="active site" description="For Fru-6P isomerization activity" evidence="8">
    <location>
        <position position="594"/>
    </location>
</feature>
<feature type="domain" description="SIS" evidence="10">
    <location>
        <begin position="453"/>
        <end position="589"/>
    </location>
</feature>
<keyword evidence="12" id="KW-1185">Reference proteome</keyword>
<dbReference type="Pfam" id="PF13522">
    <property type="entry name" value="GATase_6"/>
    <property type="match status" value="1"/>
</dbReference>
<dbReference type="Proteomes" id="UP000070467">
    <property type="component" value="Unassembled WGS sequence"/>
</dbReference>
<accession>A0ABR5TK98</accession>
<dbReference type="PROSITE" id="PS51278">
    <property type="entry name" value="GATASE_TYPE_2"/>
    <property type="match status" value="1"/>
</dbReference>
<dbReference type="Gene3D" id="3.40.50.10490">
    <property type="entry name" value="Glucose-6-phosphate isomerase like protein, domain 1"/>
    <property type="match status" value="2"/>
</dbReference>
<evidence type="ECO:0000256" key="1">
    <source>
        <dbReference type="ARBA" id="ARBA00001031"/>
    </source>
</evidence>
<dbReference type="Pfam" id="PF01380">
    <property type="entry name" value="SIS"/>
    <property type="match status" value="2"/>
</dbReference>
<evidence type="ECO:0000313" key="12">
    <source>
        <dbReference type="Proteomes" id="UP000070467"/>
    </source>
</evidence>
<dbReference type="Gene3D" id="3.60.20.10">
    <property type="entry name" value="Glutamine Phosphoribosylpyrophosphate, subunit 1, domain 1"/>
    <property type="match status" value="1"/>
</dbReference>
<feature type="active site" description="Nucleophile; for GATase activity" evidence="8">
    <location>
        <position position="2"/>
    </location>
</feature>
<organism evidence="11 12">
    <name type="scientific">Gemelliphila asaccharolytica</name>
    <dbReference type="NCBI Taxonomy" id="502393"/>
    <lineage>
        <taxon>Bacteria</taxon>
        <taxon>Bacillati</taxon>
        <taxon>Bacillota</taxon>
        <taxon>Bacilli</taxon>
        <taxon>Bacillales</taxon>
        <taxon>Gemellaceae</taxon>
        <taxon>Gemelliphila</taxon>
    </lineage>
</organism>
<feature type="domain" description="SIS" evidence="10">
    <location>
        <begin position="282"/>
        <end position="423"/>
    </location>
</feature>
<dbReference type="InterPro" id="IPR005855">
    <property type="entry name" value="GFAT"/>
</dbReference>
<dbReference type="InterPro" id="IPR035490">
    <property type="entry name" value="GlmS/FrlB_SIS"/>
</dbReference>
<feature type="domain" description="Glutamine amidotransferase type-2" evidence="9">
    <location>
        <begin position="2"/>
        <end position="217"/>
    </location>
</feature>
<dbReference type="RefSeq" id="WP_066131224.1">
    <property type="nucleotide sequence ID" value="NZ_KQ959912.1"/>
</dbReference>
<feature type="initiator methionine" description="Removed" evidence="8">
    <location>
        <position position="1"/>
    </location>
</feature>